<evidence type="ECO:0000313" key="1">
    <source>
        <dbReference type="EMBL" id="UYV76506.1"/>
    </source>
</evidence>
<gene>
    <name evidence="1" type="ORF">LAZ67_14000785</name>
</gene>
<organism evidence="1 2">
    <name type="scientific">Cordylochernes scorpioides</name>
    <dbReference type="NCBI Taxonomy" id="51811"/>
    <lineage>
        <taxon>Eukaryota</taxon>
        <taxon>Metazoa</taxon>
        <taxon>Ecdysozoa</taxon>
        <taxon>Arthropoda</taxon>
        <taxon>Chelicerata</taxon>
        <taxon>Arachnida</taxon>
        <taxon>Pseudoscorpiones</taxon>
        <taxon>Cheliferoidea</taxon>
        <taxon>Chernetidae</taxon>
        <taxon>Cordylochernes</taxon>
    </lineage>
</organism>
<sequence>MAYARITGQFITKYQLMKNFQSLKEVFLNYFQIMAIENCAQMGAKASNTRNDANSERNAFRLNRILPRTSF</sequence>
<evidence type="ECO:0000313" key="2">
    <source>
        <dbReference type="Proteomes" id="UP001235939"/>
    </source>
</evidence>
<reference evidence="1 2" key="1">
    <citation type="submission" date="2022-01" db="EMBL/GenBank/DDBJ databases">
        <title>A chromosomal length assembly of Cordylochernes scorpioides.</title>
        <authorList>
            <person name="Zeh D."/>
            <person name="Zeh J."/>
        </authorList>
    </citation>
    <scope>NUCLEOTIDE SEQUENCE [LARGE SCALE GENOMIC DNA]</scope>
    <source>
        <strain evidence="1">IN4F17</strain>
        <tissue evidence="1">Whole Body</tissue>
    </source>
</reference>
<dbReference type="Proteomes" id="UP001235939">
    <property type="component" value="Chromosome 14"/>
</dbReference>
<dbReference type="EMBL" id="CP092876">
    <property type="protein sequence ID" value="UYV76506.1"/>
    <property type="molecule type" value="Genomic_DNA"/>
</dbReference>
<name>A0ABY6L5S3_9ARAC</name>
<accession>A0ABY6L5S3</accession>
<keyword evidence="2" id="KW-1185">Reference proteome</keyword>
<protein>
    <submittedName>
        <fullName evidence="1">Uncharacterized protein</fullName>
    </submittedName>
</protein>
<proteinExistence type="predicted"/>